<reference evidence="4" key="1">
    <citation type="journal article" date="2015" name="Nature">
        <title>Complex archaea that bridge the gap between prokaryotes and eukaryotes.</title>
        <authorList>
            <person name="Spang A."/>
            <person name="Saw J.H."/>
            <person name="Jorgensen S.L."/>
            <person name="Zaremba-Niedzwiedzka K."/>
            <person name="Martijn J."/>
            <person name="Lind A.E."/>
            <person name="van Eijk R."/>
            <person name="Schleper C."/>
            <person name="Guy L."/>
            <person name="Ettema T.J."/>
        </authorList>
    </citation>
    <scope>NUCLEOTIDE SEQUENCE</scope>
</reference>
<keyword evidence="2" id="KW-1133">Transmembrane helix</keyword>
<feature type="transmembrane region" description="Helical" evidence="2">
    <location>
        <begin position="52"/>
        <end position="71"/>
    </location>
</feature>
<dbReference type="PANTHER" id="PTHR46401">
    <property type="entry name" value="GLYCOSYLTRANSFERASE WBBK-RELATED"/>
    <property type="match status" value="1"/>
</dbReference>
<dbReference type="AlphaFoldDB" id="A0A0F9BAV8"/>
<dbReference type="Gene3D" id="3.40.50.2000">
    <property type="entry name" value="Glycogen Phosphorylase B"/>
    <property type="match status" value="2"/>
</dbReference>
<comment type="caution">
    <text evidence="4">The sequence shown here is derived from an EMBL/GenBank/DDBJ whole genome shotgun (WGS) entry which is preliminary data.</text>
</comment>
<dbReference type="GO" id="GO:0016757">
    <property type="term" value="F:glycosyltransferase activity"/>
    <property type="evidence" value="ECO:0007669"/>
    <property type="project" value="InterPro"/>
</dbReference>
<feature type="non-terminal residue" evidence="4">
    <location>
        <position position="1"/>
    </location>
</feature>
<organism evidence="4">
    <name type="scientific">marine sediment metagenome</name>
    <dbReference type="NCBI Taxonomy" id="412755"/>
    <lineage>
        <taxon>unclassified sequences</taxon>
        <taxon>metagenomes</taxon>
        <taxon>ecological metagenomes</taxon>
    </lineage>
</organism>
<keyword evidence="1" id="KW-0808">Transferase</keyword>
<gene>
    <name evidence="4" type="ORF">LCGC14_2550640</name>
</gene>
<name>A0A0F9BAV8_9ZZZZ</name>
<protein>
    <recommendedName>
        <fullName evidence="3">Glycosyl transferase family 1 domain-containing protein</fullName>
    </recommendedName>
</protein>
<dbReference type="PANTHER" id="PTHR46401:SF2">
    <property type="entry name" value="GLYCOSYLTRANSFERASE WBBK-RELATED"/>
    <property type="match status" value="1"/>
</dbReference>
<dbReference type="SUPFAM" id="SSF53756">
    <property type="entry name" value="UDP-Glycosyltransferase/glycogen phosphorylase"/>
    <property type="match status" value="1"/>
</dbReference>
<sequence length="224" mass="25417">SHIIANTTPTMEALENLFGKDFVKNKVSLVYYGIDNLICDSVPEPKKKDNDIIFISSLRFYKGVNILLYILSILKEKYNMMPQATIMGMGDNKFDLLQTAIMLGVNAKFVGGVSNIKKFDIIKNSKIMVQPHFDEQIGTAVCLEALYCKVPVVCWDLLINKERFGDTPRYLEKFDVMGAAEYVKDILENKKVQDLEGGKEFVAKNRTFTVTAKQINDILKEKVK</sequence>
<evidence type="ECO:0000313" key="4">
    <source>
        <dbReference type="EMBL" id="KKL10957.1"/>
    </source>
</evidence>
<dbReference type="Pfam" id="PF00534">
    <property type="entry name" value="Glycos_transf_1"/>
    <property type="match status" value="1"/>
</dbReference>
<proteinExistence type="predicted"/>
<keyword evidence="2" id="KW-0472">Membrane</keyword>
<dbReference type="EMBL" id="LAZR01041847">
    <property type="protein sequence ID" value="KKL10957.1"/>
    <property type="molecule type" value="Genomic_DNA"/>
</dbReference>
<evidence type="ECO:0000259" key="3">
    <source>
        <dbReference type="Pfam" id="PF00534"/>
    </source>
</evidence>
<keyword evidence="2" id="KW-0812">Transmembrane</keyword>
<evidence type="ECO:0000256" key="1">
    <source>
        <dbReference type="ARBA" id="ARBA00022679"/>
    </source>
</evidence>
<evidence type="ECO:0000256" key="2">
    <source>
        <dbReference type="SAM" id="Phobius"/>
    </source>
</evidence>
<accession>A0A0F9BAV8</accession>
<feature type="domain" description="Glycosyl transferase family 1" evidence="3">
    <location>
        <begin position="45"/>
        <end position="192"/>
    </location>
</feature>
<dbReference type="InterPro" id="IPR001296">
    <property type="entry name" value="Glyco_trans_1"/>
</dbReference>